<reference evidence="2" key="1">
    <citation type="submission" date="2022-11" db="UniProtKB">
        <authorList>
            <consortium name="WormBaseParasite"/>
        </authorList>
    </citation>
    <scope>IDENTIFICATION</scope>
</reference>
<evidence type="ECO:0000313" key="2">
    <source>
        <dbReference type="WBParaSite" id="nRc.2.0.1.t06009-RA"/>
    </source>
</evidence>
<keyword evidence="1" id="KW-1185">Reference proteome</keyword>
<dbReference type="WBParaSite" id="nRc.2.0.1.t06009-RA">
    <property type="protein sequence ID" value="nRc.2.0.1.t06009-RA"/>
    <property type="gene ID" value="nRc.2.0.1.g06009"/>
</dbReference>
<accession>A0A915HVT0</accession>
<protein>
    <submittedName>
        <fullName evidence="2">Uncharacterized protein</fullName>
    </submittedName>
</protein>
<evidence type="ECO:0000313" key="1">
    <source>
        <dbReference type="Proteomes" id="UP000887565"/>
    </source>
</evidence>
<sequence>MPYVIEINSSDDEAGGLIIDRRINHWLENKILPITSGQCRIKGAMLNIPHHAVRRDSVIRARDGQAHGPYCMAYSSATGASSKKSDATYAAVGTHQTGWPWAIGGTYTDVLLPWTLHLQQRQLPGSMSQQRWS</sequence>
<dbReference type="AlphaFoldDB" id="A0A915HVT0"/>
<organism evidence="1 2">
    <name type="scientific">Romanomermis culicivorax</name>
    <name type="common">Nematode worm</name>
    <dbReference type="NCBI Taxonomy" id="13658"/>
    <lineage>
        <taxon>Eukaryota</taxon>
        <taxon>Metazoa</taxon>
        <taxon>Ecdysozoa</taxon>
        <taxon>Nematoda</taxon>
        <taxon>Enoplea</taxon>
        <taxon>Dorylaimia</taxon>
        <taxon>Mermithida</taxon>
        <taxon>Mermithoidea</taxon>
        <taxon>Mermithidae</taxon>
        <taxon>Romanomermis</taxon>
    </lineage>
</organism>
<proteinExistence type="predicted"/>
<dbReference type="Proteomes" id="UP000887565">
    <property type="component" value="Unplaced"/>
</dbReference>
<name>A0A915HVT0_ROMCU</name>